<reference evidence="5 6" key="1">
    <citation type="submission" date="2017-10" db="EMBL/GenBank/DDBJ databases">
        <title>Sequencing the genomes of 1000 actinobacteria strains.</title>
        <authorList>
            <person name="Klenk H.-P."/>
        </authorList>
    </citation>
    <scope>NUCLEOTIDE SEQUENCE [LARGE SCALE GENOMIC DNA]</scope>
    <source>
        <strain evidence="5 6">DSM 15597</strain>
    </source>
</reference>
<comment type="caution">
    <text evidence="5">The sequence shown here is derived from an EMBL/GenBank/DDBJ whole genome shotgun (WGS) entry which is preliminary data.</text>
</comment>
<keyword evidence="6" id="KW-1185">Reference proteome</keyword>
<organism evidence="5 6">
    <name type="scientific">Propionicimonas paludicola</name>
    <dbReference type="NCBI Taxonomy" id="185243"/>
    <lineage>
        <taxon>Bacteria</taxon>
        <taxon>Bacillati</taxon>
        <taxon>Actinomycetota</taxon>
        <taxon>Actinomycetes</taxon>
        <taxon>Propionibacteriales</taxon>
        <taxon>Nocardioidaceae</taxon>
        <taxon>Propionicimonas</taxon>
    </lineage>
</organism>
<dbReference type="OrthoDB" id="9774290at2"/>
<keyword evidence="3 4" id="KW-0418">Kinase</keyword>
<evidence type="ECO:0000313" key="6">
    <source>
        <dbReference type="Proteomes" id="UP000226079"/>
    </source>
</evidence>
<dbReference type="Gene3D" id="3.40.50.10350">
    <property type="entry name" value="Glycerate kinase, domain 1"/>
    <property type="match status" value="1"/>
</dbReference>
<dbReference type="PIRSF" id="PIRSF006078">
    <property type="entry name" value="GlxK"/>
    <property type="match status" value="1"/>
</dbReference>
<evidence type="ECO:0000256" key="4">
    <source>
        <dbReference type="PIRNR" id="PIRNR006078"/>
    </source>
</evidence>
<accession>A0A2A9CPS4</accession>
<protein>
    <submittedName>
        <fullName evidence="5">Glycerate kinase</fullName>
    </submittedName>
</protein>
<dbReference type="SUPFAM" id="SSF110738">
    <property type="entry name" value="Glycerate kinase I"/>
    <property type="match status" value="1"/>
</dbReference>
<dbReference type="InterPro" id="IPR018193">
    <property type="entry name" value="Glyc_kinase_flavodox-like_fold"/>
</dbReference>
<dbReference type="InterPro" id="IPR004381">
    <property type="entry name" value="Glycerate_kinase"/>
</dbReference>
<evidence type="ECO:0000256" key="1">
    <source>
        <dbReference type="ARBA" id="ARBA00006284"/>
    </source>
</evidence>
<dbReference type="Pfam" id="PF02595">
    <property type="entry name" value="Gly_kinase"/>
    <property type="match status" value="1"/>
</dbReference>
<evidence type="ECO:0000256" key="2">
    <source>
        <dbReference type="ARBA" id="ARBA00022679"/>
    </source>
</evidence>
<dbReference type="EMBL" id="PDJC01000001">
    <property type="protein sequence ID" value="PFG15612.1"/>
    <property type="molecule type" value="Genomic_DNA"/>
</dbReference>
<dbReference type="PANTHER" id="PTHR21599:SF0">
    <property type="entry name" value="GLYCERATE KINASE"/>
    <property type="match status" value="1"/>
</dbReference>
<dbReference type="InterPro" id="IPR036129">
    <property type="entry name" value="Glycerate_kinase_sf"/>
</dbReference>
<sequence>MRIVCAPDSFKGSMSALIAAQAMRDGVRRAVPDAECVLVPMADGGEGTVAALAEALGAELFALTATDALGRPVRAEYAYVAAQRLAVIEVAAAAGLALLRRNELDLARATTFGVGAMILDALDRGARRLIIGLGGSATNDAGAGLMTALGARFLDADGVELPPGGAALAGLARVDLSGLDPRLADLEVQAACDVENALLGLRGCSAVFGPQKGATTSEVHVLDAALSRWADVVEPLVGRRVRELPSSGAAGGLGAGLAAFLGAELVGGAALVADTVGLSGRMAGADWVFTGEGTVDSLTMSGKTPWGVLEVARQAGVPVIIFAGRVAPDASALLSYGVTALVPITPDNQTLSAALSAGPQNLATAAERVARLLFT</sequence>
<dbReference type="RefSeq" id="WP_098459227.1">
    <property type="nucleotide sequence ID" value="NZ_PDJC01000001.1"/>
</dbReference>
<dbReference type="InterPro" id="IPR018197">
    <property type="entry name" value="Glycerate_kinase_RE-like"/>
</dbReference>
<dbReference type="PANTHER" id="PTHR21599">
    <property type="entry name" value="GLYCERATE KINASE"/>
    <property type="match status" value="1"/>
</dbReference>
<dbReference type="GO" id="GO:0008887">
    <property type="term" value="F:glycerate kinase activity"/>
    <property type="evidence" value="ECO:0007669"/>
    <property type="project" value="UniProtKB-UniRule"/>
</dbReference>
<comment type="similarity">
    <text evidence="1 4">Belongs to the glycerate kinase type-1 family.</text>
</comment>
<dbReference type="Gene3D" id="3.90.1510.10">
    <property type="entry name" value="Glycerate kinase, domain 2"/>
    <property type="match status" value="1"/>
</dbReference>
<gene>
    <name evidence="5" type="ORF">ATK74_0132</name>
</gene>
<name>A0A2A9CPS4_9ACTN</name>
<dbReference type="GO" id="GO:0031388">
    <property type="term" value="P:organic acid phosphorylation"/>
    <property type="evidence" value="ECO:0007669"/>
    <property type="project" value="UniProtKB-UniRule"/>
</dbReference>
<evidence type="ECO:0000313" key="5">
    <source>
        <dbReference type="EMBL" id="PFG15612.1"/>
    </source>
</evidence>
<dbReference type="NCBIfam" id="TIGR00045">
    <property type="entry name" value="glycerate kinase"/>
    <property type="match status" value="1"/>
</dbReference>
<keyword evidence="2 4" id="KW-0808">Transferase</keyword>
<dbReference type="Proteomes" id="UP000226079">
    <property type="component" value="Unassembled WGS sequence"/>
</dbReference>
<proteinExistence type="inferred from homology"/>
<evidence type="ECO:0000256" key="3">
    <source>
        <dbReference type="ARBA" id="ARBA00022777"/>
    </source>
</evidence>
<dbReference type="AlphaFoldDB" id="A0A2A9CPS4"/>